<dbReference type="OrthoDB" id="21204at2759"/>
<dbReference type="Gene3D" id="3.30.40.10">
    <property type="entry name" value="Zinc/RING finger domain, C3HC4 (zinc finger)"/>
    <property type="match status" value="1"/>
</dbReference>
<dbReference type="InterPro" id="IPR013083">
    <property type="entry name" value="Znf_RING/FYVE/PHD"/>
</dbReference>
<keyword evidence="4" id="KW-0805">Transcription regulation</keyword>
<dbReference type="Pfam" id="PF13920">
    <property type="entry name" value="zf-C3HC4_3"/>
    <property type="match status" value="1"/>
</dbReference>
<feature type="domain" description="RING-type" evidence="8">
    <location>
        <begin position="67"/>
        <end position="108"/>
    </location>
</feature>
<dbReference type="EC" id="2.3.2.27" evidence="2"/>
<sequence length="582" mass="65098">MSHQDKDRELEVSTPTAVSTPTEEASKTEEDPRLAEAGPSKETSSNDSTVDKAKLLAEGKILAHEKCGICTGILDKAAILQPCSHYACYSCVKVWLSPENNHSCPFCRKRVLEYHYNYRKGGEHKIYNVVEEQEKATENERNRGIMLIRQDLYRHRLRGEWMGDPRYRGFGTVTGEHITRSIGNRRVLSLWLRRELALVIEDIGQHFELRPLSRLDQAKLVEVRIMTLLQSRENEEALARSLGKYLGKNTRLFLKDLGSVLFSSYEKLEEWDQDMAYHAHFQHGPDEHIWWIPDGEKYAQGAQGAQDIQVINEDQGAQDAPVTNEERISQDVQSTSQNSLAGVPESDRGSPVSIEQLALDANRRHTIRDQSDPNIQVIGHVHLGRDMQQGAGPRLIPILPELLRMRILFLRASGSNLSLARGGLQTTASVEPVDGSQLSIAPPETQDEVSQETRVPENATGSIVSEEAGARSQLVIVQTLQVQAEARGNGTISSMNHESSTNLVVKEQEEQVYFISSGGGILNRDTSTAAVDEVILTPVNEDHAVPKARRLRGALNKLKNCFKKCIKVIEIGKNFIEKDQDH</sequence>
<dbReference type="GO" id="GO:0061630">
    <property type="term" value="F:ubiquitin protein ligase activity"/>
    <property type="evidence" value="ECO:0007669"/>
    <property type="project" value="UniProtKB-EC"/>
</dbReference>
<accession>A0A395IKH8</accession>
<dbReference type="SMART" id="SM00184">
    <property type="entry name" value="RING"/>
    <property type="match status" value="1"/>
</dbReference>
<dbReference type="PANTHER" id="PTHR46077:SF1">
    <property type="entry name" value="TOP1 BINDING ARGININE_SERINE RICH PROTEIN, E3 UBIQUITIN LIGASE"/>
    <property type="match status" value="1"/>
</dbReference>
<comment type="catalytic activity">
    <reaction evidence="1">
        <text>S-ubiquitinyl-[E2 ubiquitin-conjugating enzyme]-L-cysteine + [acceptor protein]-L-lysine = [E2 ubiquitin-conjugating enzyme]-L-cysteine + N(6)-ubiquitinyl-[acceptor protein]-L-lysine.</text>
        <dbReference type="EC" id="2.3.2.27"/>
    </reaction>
</comment>
<evidence type="ECO:0000256" key="1">
    <source>
        <dbReference type="ARBA" id="ARBA00000900"/>
    </source>
</evidence>
<evidence type="ECO:0000259" key="8">
    <source>
        <dbReference type="PROSITE" id="PS50089"/>
    </source>
</evidence>
<dbReference type="PANTHER" id="PTHR46077">
    <property type="entry name" value="E3 UBIQUITIN-PROTEIN LIGASE TOPORS"/>
    <property type="match status" value="1"/>
</dbReference>
<keyword evidence="6" id="KW-0862">Zinc</keyword>
<dbReference type="InterPro" id="IPR001841">
    <property type="entry name" value="Znf_RING"/>
</dbReference>
<keyword evidence="10" id="KW-1185">Reference proteome</keyword>
<keyword evidence="5" id="KW-0804">Transcription</keyword>
<evidence type="ECO:0000256" key="2">
    <source>
        <dbReference type="ARBA" id="ARBA00012483"/>
    </source>
</evidence>
<name>A0A395IKH8_9HELO</name>
<feature type="compositionally biased region" description="Basic and acidic residues" evidence="7">
    <location>
        <begin position="1"/>
        <end position="11"/>
    </location>
</feature>
<feature type="region of interest" description="Disordered" evidence="7">
    <location>
        <begin position="1"/>
        <end position="50"/>
    </location>
</feature>
<dbReference type="GO" id="GO:0006513">
    <property type="term" value="P:protein monoubiquitination"/>
    <property type="evidence" value="ECO:0007669"/>
    <property type="project" value="TreeGrafter"/>
</dbReference>
<dbReference type="GO" id="GO:0008270">
    <property type="term" value="F:zinc ion binding"/>
    <property type="evidence" value="ECO:0007669"/>
    <property type="project" value="UniProtKB-KW"/>
</dbReference>
<evidence type="ECO:0000313" key="10">
    <source>
        <dbReference type="Proteomes" id="UP000249056"/>
    </source>
</evidence>
<reference evidence="9 10" key="1">
    <citation type="submission" date="2018-06" db="EMBL/GenBank/DDBJ databases">
        <title>Genome Sequence of the Brown Rot Fungal Pathogen Monilinia fructigena.</title>
        <authorList>
            <person name="Landi L."/>
            <person name="De Miccolis Angelini R.M."/>
            <person name="Pollastro S."/>
            <person name="Abate D."/>
            <person name="Faretra F."/>
            <person name="Romanazzi G."/>
        </authorList>
    </citation>
    <scope>NUCLEOTIDE SEQUENCE [LARGE SCALE GENOMIC DNA]</scope>
    <source>
        <strain evidence="9 10">Mfrg269</strain>
    </source>
</reference>
<proteinExistence type="predicted"/>
<dbReference type="SUPFAM" id="SSF57850">
    <property type="entry name" value="RING/U-box"/>
    <property type="match status" value="1"/>
</dbReference>
<dbReference type="AlphaFoldDB" id="A0A395IKH8"/>
<feature type="compositionally biased region" description="Polar residues" evidence="7">
    <location>
        <begin position="13"/>
        <end position="23"/>
    </location>
</feature>
<feature type="region of interest" description="Disordered" evidence="7">
    <location>
        <begin position="428"/>
        <end position="458"/>
    </location>
</feature>
<dbReference type="GO" id="GO:0000209">
    <property type="term" value="P:protein polyubiquitination"/>
    <property type="evidence" value="ECO:0007669"/>
    <property type="project" value="TreeGrafter"/>
</dbReference>
<evidence type="ECO:0000256" key="4">
    <source>
        <dbReference type="ARBA" id="ARBA00023015"/>
    </source>
</evidence>
<gene>
    <name evidence="9" type="ORF">DID88_009969</name>
</gene>
<dbReference type="PROSITE" id="PS50089">
    <property type="entry name" value="ZF_RING_2"/>
    <property type="match status" value="1"/>
</dbReference>
<feature type="region of interest" description="Disordered" evidence="7">
    <location>
        <begin position="316"/>
        <end position="351"/>
    </location>
</feature>
<feature type="compositionally biased region" description="Polar residues" evidence="7">
    <location>
        <begin position="330"/>
        <end position="340"/>
    </location>
</feature>
<feature type="compositionally biased region" description="Basic and acidic residues" evidence="7">
    <location>
        <begin position="24"/>
        <end position="34"/>
    </location>
</feature>
<protein>
    <recommendedName>
        <fullName evidence="2">RING-type E3 ubiquitin transferase</fullName>
        <ecNumber evidence="2">2.3.2.27</ecNumber>
    </recommendedName>
</protein>
<keyword evidence="6" id="KW-0479">Metal-binding</keyword>
<keyword evidence="3" id="KW-0808">Transferase</keyword>
<evidence type="ECO:0000256" key="7">
    <source>
        <dbReference type="SAM" id="MobiDB-lite"/>
    </source>
</evidence>
<evidence type="ECO:0000256" key="6">
    <source>
        <dbReference type="PROSITE-ProRule" id="PRU00175"/>
    </source>
</evidence>
<evidence type="ECO:0000256" key="3">
    <source>
        <dbReference type="ARBA" id="ARBA00022679"/>
    </source>
</evidence>
<comment type="caution">
    <text evidence="9">The sequence shown here is derived from an EMBL/GenBank/DDBJ whole genome shotgun (WGS) entry which is preliminary data.</text>
</comment>
<evidence type="ECO:0000313" key="9">
    <source>
        <dbReference type="EMBL" id="RAL60651.1"/>
    </source>
</evidence>
<dbReference type="Proteomes" id="UP000249056">
    <property type="component" value="Unassembled WGS sequence"/>
</dbReference>
<keyword evidence="6" id="KW-0863">Zinc-finger</keyword>
<organism evidence="9 10">
    <name type="scientific">Monilinia fructigena</name>
    <dbReference type="NCBI Taxonomy" id="38457"/>
    <lineage>
        <taxon>Eukaryota</taxon>
        <taxon>Fungi</taxon>
        <taxon>Dikarya</taxon>
        <taxon>Ascomycota</taxon>
        <taxon>Pezizomycotina</taxon>
        <taxon>Leotiomycetes</taxon>
        <taxon>Helotiales</taxon>
        <taxon>Sclerotiniaceae</taxon>
        <taxon>Monilinia</taxon>
    </lineage>
</organism>
<dbReference type="EMBL" id="QKRW01000038">
    <property type="protein sequence ID" value="RAL60651.1"/>
    <property type="molecule type" value="Genomic_DNA"/>
</dbReference>
<evidence type="ECO:0000256" key="5">
    <source>
        <dbReference type="ARBA" id="ARBA00023163"/>
    </source>
</evidence>